<dbReference type="EMBL" id="CP111014">
    <property type="protein sequence ID" value="WAR00662.1"/>
    <property type="molecule type" value="Genomic_DNA"/>
</dbReference>
<evidence type="ECO:0000256" key="1">
    <source>
        <dbReference type="SAM" id="Coils"/>
    </source>
</evidence>
<evidence type="ECO:0000313" key="3">
    <source>
        <dbReference type="Proteomes" id="UP001164746"/>
    </source>
</evidence>
<evidence type="ECO:0000313" key="2">
    <source>
        <dbReference type="EMBL" id="WAR00662.1"/>
    </source>
</evidence>
<dbReference type="Proteomes" id="UP001164746">
    <property type="component" value="Chromosome 3"/>
</dbReference>
<keyword evidence="3" id="KW-1185">Reference proteome</keyword>
<proteinExistence type="predicted"/>
<reference evidence="2" key="1">
    <citation type="submission" date="2022-11" db="EMBL/GenBank/DDBJ databases">
        <title>Centuries of genome instability and evolution in soft-shell clam transmissible cancer (bioRxiv).</title>
        <authorList>
            <person name="Hart S.F.M."/>
            <person name="Yonemitsu M.A."/>
            <person name="Giersch R.M."/>
            <person name="Beal B.F."/>
            <person name="Arriagada G."/>
            <person name="Davis B.W."/>
            <person name="Ostrander E.A."/>
            <person name="Goff S.P."/>
            <person name="Metzger M.J."/>
        </authorList>
    </citation>
    <scope>NUCLEOTIDE SEQUENCE</scope>
    <source>
        <strain evidence="2">MELC-2E11</strain>
        <tissue evidence="2">Siphon/mantle</tissue>
    </source>
</reference>
<protein>
    <submittedName>
        <fullName evidence="2">Uncharacterized protein</fullName>
    </submittedName>
</protein>
<accession>A0ABY7DUZ7</accession>
<name>A0ABY7DUZ7_MYAAR</name>
<organism evidence="2 3">
    <name type="scientific">Mya arenaria</name>
    <name type="common">Soft-shell clam</name>
    <dbReference type="NCBI Taxonomy" id="6604"/>
    <lineage>
        <taxon>Eukaryota</taxon>
        <taxon>Metazoa</taxon>
        <taxon>Spiralia</taxon>
        <taxon>Lophotrochozoa</taxon>
        <taxon>Mollusca</taxon>
        <taxon>Bivalvia</taxon>
        <taxon>Autobranchia</taxon>
        <taxon>Heteroconchia</taxon>
        <taxon>Euheterodonta</taxon>
        <taxon>Imparidentia</taxon>
        <taxon>Neoheterodontei</taxon>
        <taxon>Myida</taxon>
        <taxon>Myoidea</taxon>
        <taxon>Myidae</taxon>
        <taxon>Mya</taxon>
    </lineage>
</organism>
<sequence>MAGAKTALLLRELEQVLPLLDPARRELATLCSPHPHIERNVQNEDRLQKEISELQRDNAEFLDALQTKADEYCMLDKKKKGSKANYSKK</sequence>
<keyword evidence="1" id="KW-0175">Coiled coil</keyword>
<gene>
    <name evidence="2" type="ORF">MAR_025034</name>
</gene>
<feature type="coiled-coil region" evidence="1">
    <location>
        <begin position="37"/>
        <end position="71"/>
    </location>
</feature>